<proteinExistence type="inferred from homology"/>
<dbReference type="EMBL" id="PCSU01000057">
    <property type="protein sequence ID" value="PIP56371.1"/>
    <property type="molecule type" value="Genomic_DNA"/>
</dbReference>
<evidence type="ECO:0000256" key="2">
    <source>
        <dbReference type="ARBA" id="ARBA00007379"/>
    </source>
</evidence>
<keyword evidence="4" id="KW-1003">Cell membrane</keyword>
<comment type="caution">
    <text evidence="13">The sequence shown here is derived from an EMBL/GenBank/DDBJ whole genome shotgun (WGS) entry which is preliminary data.</text>
</comment>
<name>A0A2H0BFE6_UNCKA</name>
<dbReference type="InterPro" id="IPR003838">
    <property type="entry name" value="ABC3_permease_C"/>
</dbReference>
<accession>A0A2H0BFE6</accession>
<evidence type="ECO:0000256" key="6">
    <source>
        <dbReference type="ARBA" id="ARBA00022692"/>
    </source>
</evidence>
<evidence type="ECO:0000259" key="12">
    <source>
        <dbReference type="Pfam" id="PF18075"/>
    </source>
</evidence>
<evidence type="ECO:0000256" key="10">
    <source>
        <dbReference type="SAM" id="Phobius"/>
    </source>
</evidence>
<evidence type="ECO:0000256" key="8">
    <source>
        <dbReference type="ARBA" id="ARBA00023136"/>
    </source>
</evidence>
<keyword evidence="8 10" id="KW-0472">Membrane</keyword>
<evidence type="ECO:0000256" key="3">
    <source>
        <dbReference type="ARBA" id="ARBA00021907"/>
    </source>
</evidence>
<evidence type="ECO:0000313" key="13">
    <source>
        <dbReference type="EMBL" id="PIP56371.1"/>
    </source>
</evidence>
<gene>
    <name evidence="13" type="ORF">COX05_03380</name>
</gene>
<reference evidence="13 14" key="1">
    <citation type="submission" date="2017-09" db="EMBL/GenBank/DDBJ databases">
        <title>Depth-based differentiation of microbial function through sediment-hosted aquifers and enrichment of novel symbionts in the deep terrestrial subsurface.</title>
        <authorList>
            <person name="Probst A.J."/>
            <person name="Ladd B."/>
            <person name="Jarett J.K."/>
            <person name="Geller-Mcgrath D.E."/>
            <person name="Sieber C.M."/>
            <person name="Emerson J.B."/>
            <person name="Anantharaman K."/>
            <person name="Thomas B.C."/>
            <person name="Malmstrom R."/>
            <person name="Stieglmeier M."/>
            <person name="Klingl A."/>
            <person name="Woyke T."/>
            <person name="Ryan C.M."/>
            <person name="Banfield J.F."/>
        </authorList>
    </citation>
    <scope>NUCLEOTIDE SEQUENCE [LARGE SCALE GENOMIC DNA]</scope>
    <source>
        <strain evidence="13">CG22_combo_CG10-13_8_21_14_all_39_12</strain>
    </source>
</reference>
<keyword evidence="7 10" id="KW-1133">Transmembrane helix</keyword>
<feature type="domain" description="FtsX extracellular" evidence="12">
    <location>
        <begin position="33"/>
        <end position="128"/>
    </location>
</feature>
<organism evidence="13 14">
    <name type="scientific">candidate division WWE3 bacterium CG22_combo_CG10-13_8_21_14_all_39_12</name>
    <dbReference type="NCBI Taxonomy" id="1975094"/>
    <lineage>
        <taxon>Bacteria</taxon>
        <taxon>Katanobacteria</taxon>
    </lineage>
</organism>
<dbReference type="PIRSF" id="PIRSF003097">
    <property type="entry name" value="FtsX"/>
    <property type="match status" value="1"/>
</dbReference>
<feature type="transmembrane region" description="Helical" evidence="10">
    <location>
        <begin position="147"/>
        <end position="169"/>
    </location>
</feature>
<evidence type="ECO:0000256" key="7">
    <source>
        <dbReference type="ARBA" id="ARBA00022989"/>
    </source>
</evidence>
<evidence type="ECO:0000259" key="11">
    <source>
        <dbReference type="Pfam" id="PF02687"/>
    </source>
</evidence>
<evidence type="ECO:0000256" key="5">
    <source>
        <dbReference type="ARBA" id="ARBA00022618"/>
    </source>
</evidence>
<keyword evidence="9" id="KW-0131">Cell cycle</keyword>
<dbReference type="AlphaFoldDB" id="A0A2H0BFE6"/>
<feature type="transmembrane region" description="Helical" evidence="10">
    <location>
        <begin position="242"/>
        <end position="265"/>
    </location>
</feature>
<protein>
    <recommendedName>
        <fullName evidence="3">Cell division protein FtsX</fullName>
    </recommendedName>
</protein>
<evidence type="ECO:0000256" key="9">
    <source>
        <dbReference type="ARBA" id="ARBA00023306"/>
    </source>
</evidence>
<dbReference type="PANTHER" id="PTHR47755">
    <property type="entry name" value="CELL DIVISION PROTEIN FTSX"/>
    <property type="match status" value="1"/>
</dbReference>
<sequence>MLILSVTFLIAQLFVVVSVGTTKVLEFFEQQPQVMIFFKDETLEDQILQIKAELEKSPEISDVTYISKAQAVEIYKDRSARLFPDKPELLEFVTADMLPASLGVSALSVNKLYDVSAQFEGNQFVESVIFQEDLVVELTRFTSALRIGGAVLISVLLFTVVVLMAIVVSNNIKSFSSEIEVMRLVGAGSWYIRLPFIIDGILFAVIATTLSTIGLYMLIPTVEAFSMNFIAAVDLISNHMEFVLYTGGATVLFGSVFTIITNYLATWNAMRT</sequence>
<keyword evidence="5" id="KW-0132">Cell division</keyword>
<comment type="similarity">
    <text evidence="2">Belongs to the ABC-4 integral membrane protein family. FtsX subfamily.</text>
</comment>
<dbReference type="Pfam" id="PF02687">
    <property type="entry name" value="FtsX"/>
    <property type="match status" value="1"/>
</dbReference>
<comment type="subcellular location">
    <subcellularLocation>
        <location evidence="1">Cell membrane</location>
        <topology evidence="1">Multi-pass membrane protein</topology>
    </subcellularLocation>
</comment>
<dbReference type="Proteomes" id="UP000228495">
    <property type="component" value="Unassembled WGS sequence"/>
</dbReference>
<keyword evidence="6 10" id="KW-0812">Transmembrane</keyword>
<evidence type="ECO:0000256" key="1">
    <source>
        <dbReference type="ARBA" id="ARBA00004651"/>
    </source>
</evidence>
<dbReference type="GO" id="GO:0051301">
    <property type="term" value="P:cell division"/>
    <property type="evidence" value="ECO:0007669"/>
    <property type="project" value="UniProtKB-KW"/>
</dbReference>
<evidence type="ECO:0000313" key="14">
    <source>
        <dbReference type="Proteomes" id="UP000228495"/>
    </source>
</evidence>
<dbReference type="PANTHER" id="PTHR47755:SF1">
    <property type="entry name" value="CELL DIVISION PROTEIN FTSX"/>
    <property type="match status" value="1"/>
</dbReference>
<dbReference type="GO" id="GO:0005886">
    <property type="term" value="C:plasma membrane"/>
    <property type="evidence" value="ECO:0007669"/>
    <property type="project" value="UniProtKB-SubCell"/>
</dbReference>
<dbReference type="Gene3D" id="3.30.70.3040">
    <property type="match status" value="1"/>
</dbReference>
<dbReference type="Pfam" id="PF18075">
    <property type="entry name" value="FtsX_ECD"/>
    <property type="match status" value="1"/>
</dbReference>
<feature type="domain" description="ABC3 transporter permease C-terminal" evidence="11">
    <location>
        <begin position="151"/>
        <end position="270"/>
    </location>
</feature>
<evidence type="ECO:0000256" key="4">
    <source>
        <dbReference type="ARBA" id="ARBA00022475"/>
    </source>
</evidence>
<feature type="transmembrane region" description="Helical" evidence="10">
    <location>
        <begin position="190"/>
        <end position="219"/>
    </location>
</feature>
<dbReference type="InterPro" id="IPR040690">
    <property type="entry name" value="FtsX_ECD"/>
</dbReference>
<dbReference type="InterPro" id="IPR004513">
    <property type="entry name" value="FtsX"/>
</dbReference>